<dbReference type="SUPFAM" id="SSF158911">
    <property type="entry name" value="NEAT domain-like"/>
    <property type="match status" value="1"/>
</dbReference>
<dbReference type="EMBL" id="JOTP01000011">
    <property type="protein sequence ID" value="KEP26228.1"/>
    <property type="molecule type" value="Genomic_DNA"/>
</dbReference>
<evidence type="ECO:0000256" key="3">
    <source>
        <dbReference type="ARBA" id="ARBA00022525"/>
    </source>
</evidence>
<protein>
    <submittedName>
        <fullName evidence="8">Cell surface protein</fullName>
    </submittedName>
</protein>
<sequence length="152" mass="16438">MKALRSTSHVLLFFSFVLLFALAPVSSASAAGLADGQYSAQYVVWKADSDSTSTANTYFEKPAKLVVKNGKIKAQVTLTNSTWITSFKTLDQGVYKDAQVISTNTAANKRTVEFNVNSLTEVVPAKVSVTVPVIGYTGNYDIRLKFDAATVQ</sequence>
<evidence type="ECO:0000313" key="8">
    <source>
        <dbReference type="EMBL" id="KEP26228.1"/>
    </source>
</evidence>
<keyword evidence="5" id="KW-0572">Peptidoglycan-anchor</keyword>
<feature type="signal peptide" evidence="6">
    <location>
        <begin position="1"/>
        <end position="30"/>
    </location>
</feature>
<dbReference type="AlphaFoldDB" id="A0A081LAF2"/>
<dbReference type="InterPro" id="IPR006635">
    <property type="entry name" value="NEAT_dom"/>
</dbReference>
<dbReference type="OrthoDB" id="2413751at2"/>
<evidence type="ECO:0000256" key="2">
    <source>
        <dbReference type="ARBA" id="ARBA00022512"/>
    </source>
</evidence>
<dbReference type="PROSITE" id="PS50978">
    <property type="entry name" value="NEAT"/>
    <property type="match status" value="1"/>
</dbReference>
<evidence type="ECO:0000256" key="1">
    <source>
        <dbReference type="ARBA" id="ARBA00004168"/>
    </source>
</evidence>
<keyword evidence="3" id="KW-0964">Secreted</keyword>
<dbReference type="InterPro" id="IPR050436">
    <property type="entry name" value="IsdA"/>
</dbReference>
<evidence type="ECO:0000256" key="4">
    <source>
        <dbReference type="ARBA" id="ARBA00022729"/>
    </source>
</evidence>
<dbReference type="CDD" id="cd06920">
    <property type="entry name" value="NEAT"/>
    <property type="match status" value="1"/>
</dbReference>
<organism evidence="8 9">
    <name type="scientific">Bacillus zhangzhouensis</name>
    <dbReference type="NCBI Taxonomy" id="1178540"/>
    <lineage>
        <taxon>Bacteria</taxon>
        <taxon>Bacillati</taxon>
        <taxon>Bacillota</taxon>
        <taxon>Bacilli</taxon>
        <taxon>Bacillales</taxon>
        <taxon>Bacillaceae</taxon>
        <taxon>Bacillus</taxon>
    </lineage>
</organism>
<keyword evidence="4 6" id="KW-0732">Signal</keyword>
<gene>
    <name evidence="8" type="ORF">BA70_02920</name>
</gene>
<comment type="subcellular location">
    <subcellularLocation>
        <location evidence="1">Secreted</location>
        <location evidence="1">Cell wall</location>
        <topology evidence="1">Peptidoglycan-anchor</topology>
    </subcellularLocation>
</comment>
<dbReference type="eggNOG" id="COG5386">
    <property type="taxonomic scope" value="Bacteria"/>
</dbReference>
<accession>A0A081LAF2</accession>
<evidence type="ECO:0000256" key="6">
    <source>
        <dbReference type="SAM" id="SignalP"/>
    </source>
</evidence>
<dbReference type="RefSeq" id="WP_034321832.1">
    <property type="nucleotide sequence ID" value="NZ_JAVIKA010000001.1"/>
</dbReference>
<feature type="domain" description="NEAT" evidence="7">
    <location>
        <begin position="33"/>
        <end position="152"/>
    </location>
</feature>
<keyword evidence="9" id="KW-1185">Reference proteome</keyword>
<dbReference type="Gene3D" id="2.60.40.1850">
    <property type="match status" value="1"/>
</dbReference>
<dbReference type="SMART" id="SM00725">
    <property type="entry name" value="NEAT"/>
    <property type="match status" value="1"/>
</dbReference>
<dbReference type="Proteomes" id="UP000028091">
    <property type="component" value="Unassembled WGS sequence"/>
</dbReference>
<feature type="chain" id="PRO_5001759120" evidence="6">
    <location>
        <begin position="31"/>
        <end position="152"/>
    </location>
</feature>
<dbReference type="PANTHER" id="PTHR37824:SF1">
    <property type="entry name" value="IRON-REGULATED SURFACE DETERMINANT PROTEIN C"/>
    <property type="match status" value="1"/>
</dbReference>
<dbReference type="PANTHER" id="PTHR37824">
    <property type="entry name" value="IRON-REGULATED SURFACE DETERMINANT PROTEIN C"/>
    <property type="match status" value="1"/>
</dbReference>
<name>A0A081LAF2_9BACI</name>
<dbReference type="InterPro" id="IPR037250">
    <property type="entry name" value="NEAT_dom_sf"/>
</dbReference>
<dbReference type="Pfam" id="PF05031">
    <property type="entry name" value="NEAT"/>
    <property type="match status" value="1"/>
</dbReference>
<comment type="caution">
    <text evidence="8">The sequence shown here is derived from an EMBL/GenBank/DDBJ whole genome shotgun (WGS) entry which is preliminary data.</text>
</comment>
<reference evidence="8 9" key="1">
    <citation type="submission" date="2012-09" db="EMBL/GenBank/DDBJ databases">
        <title>Genome Sequence of Bacillus sp. DW5-4.</title>
        <authorList>
            <person name="Lai Q."/>
            <person name="Liu Y."/>
            <person name="Shao Z."/>
        </authorList>
    </citation>
    <scope>NUCLEOTIDE SEQUENCE [LARGE SCALE GENOMIC DNA]</scope>
    <source>
        <strain evidence="8 9">DW5-4</strain>
    </source>
</reference>
<proteinExistence type="predicted"/>
<evidence type="ECO:0000259" key="7">
    <source>
        <dbReference type="PROSITE" id="PS50978"/>
    </source>
</evidence>
<keyword evidence="2" id="KW-0134">Cell wall</keyword>
<evidence type="ECO:0000256" key="5">
    <source>
        <dbReference type="ARBA" id="ARBA00023088"/>
    </source>
</evidence>
<evidence type="ECO:0000313" key="9">
    <source>
        <dbReference type="Proteomes" id="UP000028091"/>
    </source>
</evidence>